<dbReference type="SUPFAM" id="SSF56281">
    <property type="entry name" value="Metallo-hydrolase/oxidoreductase"/>
    <property type="match status" value="1"/>
</dbReference>
<dbReference type="AlphaFoldDB" id="A0A670J098"/>
<feature type="region of interest" description="Disordered" evidence="13">
    <location>
        <begin position="569"/>
        <end position="636"/>
    </location>
</feature>
<evidence type="ECO:0000313" key="17">
    <source>
        <dbReference type="Proteomes" id="UP000472272"/>
    </source>
</evidence>
<evidence type="ECO:0000313" key="16">
    <source>
        <dbReference type="Ensembl" id="ENSPMRP00000017556.1"/>
    </source>
</evidence>
<dbReference type="KEGG" id="pmua:114604905"/>
<dbReference type="GO" id="GO:0006303">
    <property type="term" value="P:double-strand break repair via nonhomologous end joining"/>
    <property type="evidence" value="ECO:0007669"/>
    <property type="project" value="TreeGrafter"/>
</dbReference>
<reference evidence="16" key="2">
    <citation type="submission" date="2025-08" db="UniProtKB">
        <authorList>
            <consortium name="Ensembl"/>
        </authorList>
    </citation>
    <scope>IDENTIFICATION</scope>
</reference>
<evidence type="ECO:0000256" key="12">
    <source>
        <dbReference type="ARBA" id="ARBA00042677"/>
    </source>
</evidence>
<dbReference type="GO" id="GO:0000014">
    <property type="term" value="F:single-stranded DNA endodeoxyribonuclease activity"/>
    <property type="evidence" value="ECO:0007669"/>
    <property type="project" value="Ensembl"/>
</dbReference>
<evidence type="ECO:0000256" key="8">
    <source>
        <dbReference type="ARBA" id="ARBA00023172"/>
    </source>
</evidence>
<keyword evidence="10" id="KW-0539">Nucleus</keyword>
<evidence type="ECO:0000256" key="14">
    <source>
        <dbReference type="SAM" id="SignalP"/>
    </source>
</evidence>
<feature type="region of interest" description="Disordered" evidence="13">
    <location>
        <begin position="466"/>
        <end position="489"/>
    </location>
</feature>
<keyword evidence="6" id="KW-0378">Hydrolase</keyword>
<gene>
    <name evidence="16" type="primary">DCLRE1C</name>
</gene>
<dbReference type="RefSeq" id="XP_028601303.1">
    <property type="nucleotide sequence ID" value="XM_028745470.1"/>
</dbReference>
<evidence type="ECO:0000256" key="6">
    <source>
        <dbReference type="ARBA" id="ARBA00022801"/>
    </source>
</evidence>
<dbReference type="GO" id="GO:0005794">
    <property type="term" value="C:Golgi apparatus"/>
    <property type="evidence" value="ECO:0007669"/>
    <property type="project" value="Ensembl"/>
</dbReference>
<dbReference type="GO" id="GO:0070419">
    <property type="term" value="C:nonhomologous end joining complex"/>
    <property type="evidence" value="ECO:0007669"/>
    <property type="project" value="Ensembl"/>
</dbReference>
<evidence type="ECO:0000259" key="15">
    <source>
        <dbReference type="Pfam" id="PF07522"/>
    </source>
</evidence>
<dbReference type="GeneTree" id="ENSGT00940000157779"/>
<evidence type="ECO:0000256" key="5">
    <source>
        <dbReference type="ARBA" id="ARBA00022763"/>
    </source>
</evidence>
<dbReference type="GO" id="GO:0033151">
    <property type="term" value="P:V(D)J recombination"/>
    <property type="evidence" value="ECO:0007669"/>
    <property type="project" value="Ensembl"/>
</dbReference>
<feature type="compositionally biased region" description="Low complexity" evidence="13">
    <location>
        <begin position="602"/>
        <end position="617"/>
    </location>
</feature>
<evidence type="ECO:0000256" key="7">
    <source>
        <dbReference type="ARBA" id="ARBA00022839"/>
    </source>
</evidence>
<dbReference type="GeneID" id="114604905"/>
<dbReference type="Proteomes" id="UP000472272">
    <property type="component" value="Chromosome 10"/>
</dbReference>
<dbReference type="InterPro" id="IPR011084">
    <property type="entry name" value="DRMBL"/>
</dbReference>
<dbReference type="GO" id="GO:0035312">
    <property type="term" value="F:5'-3' DNA exonuclease activity"/>
    <property type="evidence" value="ECO:0007669"/>
    <property type="project" value="TreeGrafter"/>
</dbReference>
<feature type="compositionally biased region" description="Polar residues" evidence="13">
    <location>
        <begin position="582"/>
        <end position="594"/>
    </location>
</feature>
<dbReference type="GO" id="GO:0005654">
    <property type="term" value="C:nucleoplasm"/>
    <property type="evidence" value="ECO:0007669"/>
    <property type="project" value="Ensembl"/>
</dbReference>
<name>A0A670J098_PODMU</name>
<dbReference type="CTD" id="64421"/>
<dbReference type="PANTHER" id="PTHR23240">
    <property type="entry name" value="DNA CROSS-LINK REPAIR PROTEIN PSO2/SNM1-RELATED"/>
    <property type="match status" value="1"/>
</dbReference>
<dbReference type="GO" id="GO:0036297">
    <property type="term" value="P:interstrand cross-link repair"/>
    <property type="evidence" value="ECO:0007669"/>
    <property type="project" value="TreeGrafter"/>
</dbReference>
<feature type="region of interest" description="Disordered" evidence="13">
    <location>
        <begin position="662"/>
        <end position="756"/>
    </location>
</feature>
<reference evidence="16 17" key="1">
    <citation type="journal article" date="2019" name="Proc. Natl. Acad. Sci. U.S.A.">
        <title>Regulatory changes in pterin and carotenoid genes underlie balanced color polymorphisms in the wall lizard.</title>
        <authorList>
            <person name="Andrade P."/>
            <person name="Pinho C."/>
            <person name="Perez I de Lanuza G."/>
            <person name="Afonso S."/>
            <person name="Brejcha J."/>
            <person name="Rubin C.J."/>
            <person name="Wallerman O."/>
            <person name="Pereira P."/>
            <person name="Sabatino S.J."/>
            <person name="Bellati A."/>
            <person name="Pellitteri-Rosa D."/>
            <person name="Bosakova Z."/>
            <person name="Bunikis I."/>
            <person name="Carretero M.A."/>
            <person name="Feiner N."/>
            <person name="Marsik P."/>
            <person name="Pauperio F."/>
            <person name="Salvi D."/>
            <person name="Soler L."/>
            <person name="While G.M."/>
            <person name="Uller T."/>
            <person name="Font E."/>
            <person name="Andersson L."/>
            <person name="Carneiro M."/>
        </authorList>
    </citation>
    <scope>NUCLEOTIDE SEQUENCE</scope>
</reference>
<dbReference type="Gene3D" id="3.40.50.12650">
    <property type="match status" value="1"/>
</dbReference>
<dbReference type="PANTHER" id="PTHR23240:SF8">
    <property type="entry name" value="PROTEIN ARTEMIS"/>
    <property type="match status" value="1"/>
</dbReference>
<evidence type="ECO:0000256" key="4">
    <source>
        <dbReference type="ARBA" id="ARBA00022759"/>
    </source>
</evidence>
<keyword evidence="5" id="KW-0227">DNA damage</keyword>
<dbReference type="GO" id="GO:0000723">
    <property type="term" value="P:telomere maintenance"/>
    <property type="evidence" value="ECO:0007669"/>
    <property type="project" value="Ensembl"/>
</dbReference>
<keyword evidence="14" id="KW-0732">Signal</keyword>
<organism evidence="16 17">
    <name type="scientific">Podarcis muralis</name>
    <name type="common">Wall lizard</name>
    <name type="synonym">Lacerta muralis</name>
    <dbReference type="NCBI Taxonomy" id="64176"/>
    <lineage>
        <taxon>Eukaryota</taxon>
        <taxon>Metazoa</taxon>
        <taxon>Chordata</taxon>
        <taxon>Craniata</taxon>
        <taxon>Vertebrata</taxon>
        <taxon>Euteleostomi</taxon>
        <taxon>Lepidosauria</taxon>
        <taxon>Squamata</taxon>
        <taxon>Bifurcata</taxon>
        <taxon>Unidentata</taxon>
        <taxon>Episquamata</taxon>
        <taxon>Laterata</taxon>
        <taxon>Lacertibaenia</taxon>
        <taxon>Lacertidae</taxon>
        <taxon>Podarcis</taxon>
    </lineage>
</organism>
<evidence type="ECO:0000256" key="9">
    <source>
        <dbReference type="ARBA" id="ARBA00023204"/>
    </source>
</evidence>
<keyword evidence="7" id="KW-0269">Exonuclease</keyword>
<feature type="compositionally biased region" description="Polar residues" evidence="13">
    <location>
        <begin position="618"/>
        <end position="629"/>
    </location>
</feature>
<dbReference type="OrthoDB" id="262529at2759"/>
<feature type="compositionally biased region" description="Basic and acidic residues" evidence="13">
    <location>
        <begin position="471"/>
        <end position="484"/>
    </location>
</feature>
<dbReference type="FunFam" id="3.60.15.10:FF:000018">
    <property type="entry name" value="DNA cross-link repair 1C"/>
    <property type="match status" value="1"/>
</dbReference>
<feature type="domain" description="DNA repair metallo-beta-lactamase" evidence="15">
    <location>
        <begin position="291"/>
        <end position="394"/>
    </location>
</feature>
<feature type="region of interest" description="Disordered" evidence="13">
    <location>
        <begin position="23"/>
        <end position="98"/>
    </location>
</feature>
<dbReference type="GO" id="GO:0003684">
    <property type="term" value="F:damaged DNA binding"/>
    <property type="evidence" value="ECO:0007669"/>
    <property type="project" value="TreeGrafter"/>
</dbReference>
<comment type="subcellular location">
    <subcellularLocation>
        <location evidence="1">Nucleus</location>
    </subcellularLocation>
</comment>
<proteinExistence type="inferred from homology"/>
<dbReference type="FunFam" id="3.40.50.12650:FF:000002">
    <property type="entry name" value="DNA cross-link repair 1C"/>
    <property type="match status" value="1"/>
</dbReference>
<sequence length="770" mass="85601">MFTLHTLWGFTSAPASAEAWAGPGPFLANGGGGAERSLAEVASAEEPEGSSADLSGRPAAPPPGVRRRHEQLRREDARVSPALHRPLRPREPPRQGLFPVPLPQSLKVRLYCSPVTKELLLTNPRYKFWENHIVSIEVETPTQISLVDEASGEKEDLVVTLLPAGHCPGSVMFLFQGESGTVLYTGDFRLAKGEVARMELLHSGSRVKDIQSVYLDTTFCDPKYYQIPSREECMKGILELVQSWITLSPYHVVWLNCKAAYGYEYLFTNLSEELGVKVHVNKLEMFKNMPEILYHITSSRHTQIHACRHPRDDEMFRGNRLPCGVISQNGKRLHIISVKPSTMWFGERTRKTNVIVRTGESSYRACFSFHSSYSEIQDFLSYIRPVNVYPNVIPVGVTEDKLMEILKPLCTSYNKNNELKYKPLGALKRTKPSEITDTDGGSDDLFDTELIPIRYKIPKLLPETTASENRPLLDNHQDDSDKTSYRATSMPAPLKVDFIECEESNGEDDDEEEELEKDMVLDELLPPSAESATVLPNPGLVCSEPTCKRNEDLEVPKWDAYFKRHVEDTDASEHEDYAPAPTDSSEPQSPTLFSDNEDFSDSTHISSQNSSQSTHISEQGSQGWDSQADTVLISPQERKIFESSPLKKGAERAMLYTSCFPAGENQTDMQSCKALAHSAPSTNSIKSERQGRAQEASAAAAAPTLTPSVQAESAPERSKEGSSGLLKPEDQLESQSSSDFEIPSTPETEVPKPDQLCSLYKKLAAGESLH</sequence>
<keyword evidence="4" id="KW-0255">Endonuclease</keyword>
<dbReference type="OMA" id="QIHVDKL"/>
<protein>
    <recommendedName>
        <fullName evidence="11">Protein artemis</fullName>
    </recommendedName>
    <alternativeName>
        <fullName evidence="12">DNA cross-link repair 1C protein</fullName>
    </alternativeName>
</protein>
<reference evidence="16" key="3">
    <citation type="submission" date="2025-09" db="UniProtKB">
        <authorList>
            <consortium name="Ensembl"/>
        </authorList>
    </citation>
    <scope>IDENTIFICATION</scope>
</reference>
<evidence type="ECO:0000256" key="11">
    <source>
        <dbReference type="ARBA" id="ARBA00039759"/>
    </source>
</evidence>
<evidence type="ECO:0000256" key="10">
    <source>
        <dbReference type="ARBA" id="ARBA00023242"/>
    </source>
</evidence>
<keyword evidence="3" id="KW-0540">Nuclease</keyword>
<dbReference type="GO" id="GO:0030183">
    <property type="term" value="P:B cell differentiation"/>
    <property type="evidence" value="ECO:0007669"/>
    <property type="project" value="Ensembl"/>
</dbReference>
<comment type="similarity">
    <text evidence="2">Belongs to the DNA repair metallo-beta-lactamase (DRMBL) family.</text>
</comment>
<dbReference type="Pfam" id="PF07522">
    <property type="entry name" value="DRMBL"/>
    <property type="match status" value="1"/>
</dbReference>
<evidence type="ECO:0000256" key="13">
    <source>
        <dbReference type="SAM" id="MobiDB-lite"/>
    </source>
</evidence>
<dbReference type="Ensembl" id="ENSPMRT00000018691.1">
    <property type="protein sequence ID" value="ENSPMRP00000017556.1"/>
    <property type="gene ID" value="ENSPMRG00000011604.1"/>
</dbReference>
<feature type="chain" id="PRO_5025374082" description="Protein artemis" evidence="14">
    <location>
        <begin position="20"/>
        <end position="770"/>
    </location>
</feature>
<evidence type="ECO:0000256" key="2">
    <source>
        <dbReference type="ARBA" id="ARBA00010304"/>
    </source>
</evidence>
<feature type="compositionally biased region" description="Low complexity" evidence="13">
    <location>
        <begin position="693"/>
        <end position="702"/>
    </location>
</feature>
<accession>A0A670J098</accession>
<dbReference type="Gene3D" id="3.60.15.10">
    <property type="entry name" value="Ribonuclease Z/Hydroxyacylglutathione hydrolase-like"/>
    <property type="match status" value="1"/>
</dbReference>
<keyword evidence="17" id="KW-1185">Reference proteome</keyword>
<dbReference type="InterPro" id="IPR036866">
    <property type="entry name" value="RibonucZ/Hydroxyglut_hydro"/>
</dbReference>
<evidence type="ECO:0000256" key="1">
    <source>
        <dbReference type="ARBA" id="ARBA00004123"/>
    </source>
</evidence>
<keyword evidence="8" id="KW-0233">DNA recombination</keyword>
<dbReference type="GO" id="GO:0010212">
    <property type="term" value="P:response to ionizing radiation"/>
    <property type="evidence" value="ECO:0007669"/>
    <property type="project" value="Ensembl"/>
</dbReference>
<keyword evidence="9" id="KW-0234">DNA repair</keyword>
<feature type="signal peptide" evidence="14">
    <location>
        <begin position="1"/>
        <end position="19"/>
    </location>
</feature>
<evidence type="ECO:0000256" key="3">
    <source>
        <dbReference type="ARBA" id="ARBA00022722"/>
    </source>
</evidence>